<dbReference type="Proteomes" id="UP000251835">
    <property type="component" value="Unassembled WGS sequence"/>
</dbReference>
<evidence type="ECO:0000256" key="5">
    <source>
        <dbReference type="ARBA" id="ARBA00022840"/>
    </source>
</evidence>
<dbReference type="InterPro" id="IPR014014">
    <property type="entry name" value="RNA_helicase_DEAD_Q_motif"/>
</dbReference>
<feature type="domain" description="DEAD-box RNA helicase Q" evidence="11">
    <location>
        <begin position="3"/>
        <end position="31"/>
    </location>
</feature>
<dbReference type="InterPro" id="IPR005580">
    <property type="entry name" value="DbpA/CsdA_RNA-bd_dom"/>
</dbReference>
<protein>
    <recommendedName>
        <fullName evidence="1">RNA helicase</fullName>
        <ecNumber evidence="1">3.6.4.13</ecNumber>
    </recommendedName>
</protein>
<dbReference type="RefSeq" id="WP_207778441.1">
    <property type="nucleotide sequence ID" value="NZ_QENZ01000004.1"/>
</dbReference>
<dbReference type="PROSITE" id="PS00039">
    <property type="entry name" value="DEAD_ATP_HELICASE"/>
    <property type="match status" value="1"/>
</dbReference>
<dbReference type="Pfam" id="PF00271">
    <property type="entry name" value="Helicase_C"/>
    <property type="match status" value="1"/>
</dbReference>
<dbReference type="GO" id="GO:0005524">
    <property type="term" value="F:ATP binding"/>
    <property type="evidence" value="ECO:0007669"/>
    <property type="project" value="UniProtKB-KW"/>
</dbReference>
<keyword evidence="4 7" id="KW-0347">Helicase</keyword>
<comment type="caution">
    <text evidence="12">The sequence shown here is derived from an EMBL/GenBank/DDBJ whole genome shotgun (WGS) entry which is preliminary data.</text>
</comment>
<dbReference type="SMART" id="SM00490">
    <property type="entry name" value="HELICc"/>
    <property type="match status" value="1"/>
</dbReference>
<reference evidence="12 13" key="1">
    <citation type="submission" date="2018-05" db="EMBL/GenBank/DDBJ databases">
        <title>Genomic Encyclopedia of Type Strains, Phase IV (KMG-IV): sequencing the most valuable type-strain genomes for metagenomic binning, comparative biology and taxonomic classification.</title>
        <authorList>
            <person name="Goeker M."/>
        </authorList>
    </citation>
    <scope>NUCLEOTIDE SEQUENCE [LARGE SCALE GENOMIC DNA]</scope>
    <source>
        <strain evidence="12 13">DSM 28579</strain>
    </source>
</reference>
<dbReference type="PANTHER" id="PTHR47963">
    <property type="entry name" value="DEAD-BOX ATP-DEPENDENT RNA HELICASE 47, MITOCHONDRIAL"/>
    <property type="match status" value="1"/>
</dbReference>
<dbReference type="SUPFAM" id="SSF52540">
    <property type="entry name" value="P-loop containing nucleoside triphosphate hydrolases"/>
    <property type="match status" value="1"/>
</dbReference>
<dbReference type="SMART" id="SM00487">
    <property type="entry name" value="DEXDc"/>
    <property type="match status" value="1"/>
</dbReference>
<dbReference type="InterPro" id="IPR014001">
    <property type="entry name" value="Helicase_ATP-bd"/>
</dbReference>
<evidence type="ECO:0000256" key="2">
    <source>
        <dbReference type="ARBA" id="ARBA00022741"/>
    </source>
</evidence>
<proteinExistence type="inferred from homology"/>
<feature type="compositionally biased region" description="Basic residues" evidence="8">
    <location>
        <begin position="596"/>
        <end position="612"/>
    </location>
</feature>
<evidence type="ECO:0000256" key="8">
    <source>
        <dbReference type="SAM" id="MobiDB-lite"/>
    </source>
</evidence>
<dbReference type="Pfam" id="PF00270">
    <property type="entry name" value="DEAD"/>
    <property type="match status" value="1"/>
</dbReference>
<sequence length="612" mass="69092">MIEKYSESGLNKDILKSIDELGFVDSTPVQAAAIPFILNKKNDLIALAHTGTGKTAAFGLPILQQVDIDNKHTQAIILSPTRELCMQICDDLRKYSKHLKGVTITSVYGGANIDTQLRALKKGVHIVVGTPGRTLDLIKRKALKLETIKWVVLDEADEMLNMGFQEDLDAILENTPHEKRTFLFSATMPKSVLRIAERYMNTWEKIAVDSENTGASNVKHHYYVTKASNRFEALKRIVDVQPDIYGIIFTRTRREAKELADSLMQNGYNADALHGDIPQAQRTVVMNRFKKRQLQLLVATDVAARGVDVTDLTHVINYNLPDDREVYVHRSGRTGRAGKFGVSIAIVHSRELNKIRDIERFAKVDFQRQQIPTGSEICERQLFNLVNKIEETQVSEKQIEKFLPAIYDKLSHLSREELIQKMVSVEFNRFLEYYRNAQDLNVDVKSDRKGNDKKVRENFTTLSLSVGKDEGMDARNLIGMINELTDSSDIPIGRIVLDEHETLFEVDNDHKKKVLDAFTELAEEYPDVVVKEYGGVLASEPQRSRGRGGRSGSRNAGRGGQGGRSNSRNRSNRSGGDGRKGNRSGGTRDNYGNSSNKKRKPTSKERKQRKRY</sequence>
<evidence type="ECO:0000313" key="12">
    <source>
        <dbReference type="EMBL" id="PVX51087.1"/>
    </source>
</evidence>
<dbReference type="Gene3D" id="3.30.70.330">
    <property type="match status" value="1"/>
</dbReference>
<dbReference type="InterPro" id="IPR011545">
    <property type="entry name" value="DEAD/DEAH_box_helicase_dom"/>
</dbReference>
<comment type="similarity">
    <text evidence="7">Belongs to the DEAD box helicase family.</text>
</comment>
<dbReference type="InterPro" id="IPR027417">
    <property type="entry name" value="P-loop_NTPase"/>
</dbReference>
<dbReference type="Gene3D" id="3.40.50.300">
    <property type="entry name" value="P-loop containing nucleotide triphosphate hydrolases"/>
    <property type="match status" value="2"/>
</dbReference>
<evidence type="ECO:0000256" key="3">
    <source>
        <dbReference type="ARBA" id="ARBA00022801"/>
    </source>
</evidence>
<keyword evidence="13" id="KW-1185">Reference proteome</keyword>
<evidence type="ECO:0000313" key="13">
    <source>
        <dbReference type="Proteomes" id="UP000251835"/>
    </source>
</evidence>
<feature type="short sequence motif" description="Q motif" evidence="6">
    <location>
        <begin position="3"/>
        <end position="31"/>
    </location>
</feature>
<dbReference type="InterPro" id="IPR050547">
    <property type="entry name" value="DEAD_box_RNA_helicases"/>
</dbReference>
<dbReference type="EMBL" id="QENZ01000004">
    <property type="protein sequence ID" value="PVX51087.1"/>
    <property type="molecule type" value="Genomic_DNA"/>
</dbReference>
<keyword evidence="2 7" id="KW-0547">Nucleotide-binding</keyword>
<dbReference type="InterPro" id="IPR001650">
    <property type="entry name" value="Helicase_C-like"/>
</dbReference>
<feature type="region of interest" description="Disordered" evidence="8">
    <location>
        <begin position="539"/>
        <end position="612"/>
    </location>
</feature>
<dbReference type="GO" id="GO:0016787">
    <property type="term" value="F:hydrolase activity"/>
    <property type="evidence" value="ECO:0007669"/>
    <property type="project" value="UniProtKB-KW"/>
</dbReference>
<dbReference type="CDD" id="cd00268">
    <property type="entry name" value="DEADc"/>
    <property type="match status" value="1"/>
</dbReference>
<feature type="domain" description="Helicase C-terminal" evidence="10">
    <location>
        <begin position="217"/>
        <end position="386"/>
    </location>
</feature>
<dbReference type="EC" id="3.6.4.13" evidence="1"/>
<dbReference type="GO" id="GO:0003724">
    <property type="term" value="F:RNA helicase activity"/>
    <property type="evidence" value="ECO:0007669"/>
    <property type="project" value="UniProtKB-EC"/>
</dbReference>
<dbReference type="PROSITE" id="PS51192">
    <property type="entry name" value="HELICASE_ATP_BIND_1"/>
    <property type="match status" value="1"/>
</dbReference>
<evidence type="ECO:0000259" key="10">
    <source>
        <dbReference type="PROSITE" id="PS51194"/>
    </source>
</evidence>
<evidence type="ECO:0000259" key="11">
    <source>
        <dbReference type="PROSITE" id="PS51195"/>
    </source>
</evidence>
<dbReference type="InterPro" id="IPR012677">
    <property type="entry name" value="Nucleotide-bd_a/b_plait_sf"/>
</dbReference>
<dbReference type="Pfam" id="PF03880">
    <property type="entry name" value="DbpA"/>
    <property type="match status" value="1"/>
</dbReference>
<accession>A0A7L4UQC1</accession>
<dbReference type="GO" id="GO:0003723">
    <property type="term" value="F:RNA binding"/>
    <property type="evidence" value="ECO:0007669"/>
    <property type="project" value="TreeGrafter"/>
</dbReference>
<evidence type="ECO:0000256" key="4">
    <source>
        <dbReference type="ARBA" id="ARBA00022806"/>
    </source>
</evidence>
<dbReference type="PROSITE" id="PS51194">
    <property type="entry name" value="HELICASE_CTER"/>
    <property type="match status" value="1"/>
</dbReference>
<evidence type="ECO:0000256" key="7">
    <source>
        <dbReference type="RuleBase" id="RU000492"/>
    </source>
</evidence>
<dbReference type="CDD" id="cd12252">
    <property type="entry name" value="RRM_DbpA"/>
    <property type="match status" value="1"/>
</dbReference>
<dbReference type="InterPro" id="IPR044742">
    <property type="entry name" value="DEAD/DEAH_RhlB"/>
</dbReference>
<feature type="domain" description="Helicase ATP-binding" evidence="9">
    <location>
        <begin position="35"/>
        <end position="206"/>
    </location>
</feature>
<evidence type="ECO:0000256" key="1">
    <source>
        <dbReference type="ARBA" id="ARBA00012552"/>
    </source>
</evidence>
<dbReference type="CDD" id="cd18787">
    <property type="entry name" value="SF2_C_DEAD"/>
    <property type="match status" value="1"/>
</dbReference>
<organism evidence="12 13">
    <name type="scientific">Balneicella halophila</name>
    <dbReference type="NCBI Taxonomy" id="1537566"/>
    <lineage>
        <taxon>Bacteria</taxon>
        <taxon>Pseudomonadati</taxon>
        <taxon>Bacteroidota</taxon>
        <taxon>Bacteroidia</taxon>
        <taxon>Bacteroidales</taxon>
        <taxon>Balneicellaceae</taxon>
        <taxon>Balneicella</taxon>
    </lineage>
</organism>
<evidence type="ECO:0000256" key="6">
    <source>
        <dbReference type="PROSITE-ProRule" id="PRU00552"/>
    </source>
</evidence>
<dbReference type="InterPro" id="IPR000629">
    <property type="entry name" value="RNA-helicase_DEAD-box_CS"/>
</dbReference>
<name>A0A7L4UQC1_BALHA</name>
<dbReference type="AlphaFoldDB" id="A0A7L4UQC1"/>
<keyword evidence="5 7" id="KW-0067">ATP-binding</keyword>
<dbReference type="PANTHER" id="PTHR47963:SF8">
    <property type="entry name" value="ATP-DEPENDENT RNA HELICASE DEAD"/>
    <property type="match status" value="1"/>
</dbReference>
<dbReference type="PROSITE" id="PS51195">
    <property type="entry name" value="Q_MOTIF"/>
    <property type="match status" value="1"/>
</dbReference>
<evidence type="ECO:0000259" key="9">
    <source>
        <dbReference type="PROSITE" id="PS51192"/>
    </source>
</evidence>
<keyword evidence="3 7" id="KW-0378">Hydrolase</keyword>
<gene>
    <name evidence="12" type="ORF">C7377_1420</name>
</gene>
<feature type="compositionally biased region" description="Low complexity" evidence="8">
    <location>
        <begin position="564"/>
        <end position="574"/>
    </location>
</feature>